<keyword evidence="9" id="KW-0808">Transferase</keyword>
<evidence type="ECO:0000259" key="12">
    <source>
        <dbReference type="Pfam" id="PF06750"/>
    </source>
</evidence>
<dbReference type="PRINTS" id="PR00864">
    <property type="entry name" value="PREPILNPTASE"/>
</dbReference>
<evidence type="ECO:0000313" key="14">
    <source>
        <dbReference type="Proteomes" id="UP000189055"/>
    </source>
</evidence>
<dbReference type="GO" id="GO:0004190">
    <property type="term" value="F:aspartic-type endopeptidase activity"/>
    <property type="evidence" value="ECO:0007669"/>
    <property type="project" value="UniProtKB-EC"/>
</dbReference>
<dbReference type="KEGG" id="aper:A0U91_14375"/>
<dbReference type="STRING" id="1076596.A0U91_14375"/>
<evidence type="ECO:0000256" key="4">
    <source>
        <dbReference type="ARBA" id="ARBA00022519"/>
    </source>
</evidence>
<name>A0A1U9LHC9_9PROT</name>
<keyword evidence="4" id="KW-0997">Cell inner membrane</keyword>
<keyword evidence="7 10" id="KW-0472">Membrane</keyword>
<keyword evidence="9" id="KW-0378">Hydrolase</keyword>
<organism evidence="13 14">
    <name type="scientific">Acetobacter persici</name>
    <dbReference type="NCBI Taxonomy" id="1076596"/>
    <lineage>
        <taxon>Bacteria</taxon>
        <taxon>Pseudomonadati</taxon>
        <taxon>Pseudomonadota</taxon>
        <taxon>Alphaproteobacteria</taxon>
        <taxon>Acetobacterales</taxon>
        <taxon>Acetobacteraceae</taxon>
        <taxon>Acetobacter</taxon>
    </lineage>
</organism>
<keyword evidence="3" id="KW-1003">Cell membrane</keyword>
<dbReference type="Pfam" id="PF01478">
    <property type="entry name" value="Peptidase_A24"/>
    <property type="match status" value="1"/>
</dbReference>
<comment type="subcellular location">
    <subcellularLocation>
        <location evidence="1">Cell inner membrane</location>
        <topology evidence="1">Multi-pass membrane protein</topology>
    </subcellularLocation>
    <subcellularLocation>
        <location evidence="9">Cell membrane</location>
        <topology evidence="9">Multi-pass membrane protein</topology>
    </subcellularLocation>
</comment>
<comment type="function">
    <text evidence="9">Plays an essential role in type IV pili and type II pseudopili formation by proteolytically removing the leader sequence from substrate proteins and subsequently monomethylating the alpha-amino group of the newly exposed N-terminal phenylalanine.</text>
</comment>
<feature type="domain" description="Prepilin peptidase A24 N-terminal" evidence="12">
    <location>
        <begin position="23"/>
        <end position="99"/>
    </location>
</feature>
<dbReference type="InterPro" id="IPR050882">
    <property type="entry name" value="Prepilin_peptidase/N-MTase"/>
</dbReference>
<dbReference type="GO" id="GO:0008168">
    <property type="term" value="F:methyltransferase activity"/>
    <property type="evidence" value="ECO:0007669"/>
    <property type="project" value="UniProtKB-KW"/>
</dbReference>
<dbReference type="AlphaFoldDB" id="A0A1U9LHC9"/>
<keyword evidence="6 10" id="KW-1133">Transmembrane helix</keyword>
<dbReference type="PANTHER" id="PTHR30487:SF0">
    <property type="entry name" value="PREPILIN LEADER PEPTIDASE_N-METHYLTRANSFERASE-RELATED"/>
    <property type="match status" value="1"/>
</dbReference>
<dbReference type="EMBL" id="CP014687">
    <property type="protein sequence ID" value="AQT05812.1"/>
    <property type="molecule type" value="Genomic_DNA"/>
</dbReference>
<feature type="domain" description="Prepilin type IV endopeptidase peptidase" evidence="11">
    <location>
        <begin position="114"/>
        <end position="223"/>
    </location>
</feature>
<evidence type="ECO:0000259" key="11">
    <source>
        <dbReference type="Pfam" id="PF01478"/>
    </source>
</evidence>
<feature type="transmembrane region" description="Helical" evidence="10">
    <location>
        <begin position="131"/>
        <end position="152"/>
    </location>
</feature>
<comment type="catalytic activity">
    <reaction evidence="9">
        <text>Typically cleaves a -Gly-|-Phe- bond to release an N-terminal, basic peptide of 5-8 residues from type IV prepilin, and then N-methylates the new N-terminal amino group, the methyl donor being S-adenosyl-L-methionine.</text>
        <dbReference type="EC" id="3.4.23.43"/>
    </reaction>
</comment>
<evidence type="ECO:0000256" key="3">
    <source>
        <dbReference type="ARBA" id="ARBA00022475"/>
    </source>
</evidence>
<dbReference type="PANTHER" id="PTHR30487">
    <property type="entry name" value="TYPE 4 PREPILIN-LIKE PROTEINS LEADER PEPTIDE-PROCESSING ENZYME"/>
    <property type="match status" value="1"/>
</dbReference>
<dbReference type="InterPro" id="IPR010627">
    <property type="entry name" value="Prepilin_pept_A24_N"/>
</dbReference>
<keyword evidence="9" id="KW-0511">Multifunctional enzyme</keyword>
<evidence type="ECO:0000256" key="6">
    <source>
        <dbReference type="ARBA" id="ARBA00022989"/>
    </source>
</evidence>
<evidence type="ECO:0000313" key="13">
    <source>
        <dbReference type="EMBL" id="AQT05812.1"/>
    </source>
</evidence>
<keyword evidence="9" id="KW-0489">Methyltransferase</keyword>
<evidence type="ECO:0000256" key="10">
    <source>
        <dbReference type="SAM" id="Phobius"/>
    </source>
</evidence>
<dbReference type="RefSeq" id="WP_077931538.1">
    <property type="nucleotide sequence ID" value="NZ_CP014687.1"/>
</dbReference>
<dbReference type="GO" id="GO:0006465">
    <property type="term" value="P:signal peptide processing"/>
    <property type="evidence" value="ECO:0007669"/>
    <property type="project" value="TreeGrafter"/>
</dbReference>
<dbReference type="Pfam" id="PF06750">
    <property type="entry name" value="A24_N_bact"/>
    <property type="match status" value="1"/>
</dbReference>
<accession>A0A1U9LHC9</accession>
<evidence type="ECO:0000256" key="7">
    <source>
        <dbReference type="ARBA" id="ARBA00023136"/>
    </source>
</evidence>
<dbReference type="GO" id="GO:0005886">
    <property type="term" value="C:plasma membrane"/>
    <property type="evidence" value="ECO:0007669"/>
    <property type="project" value="UniProtKB-SubCell"/>
</dbReference>
<proteinExistence type="inferred from homology"/>
<gene>
    <name evidence="13" type="ORF">A0U91_14375</name>
</gene>
<dbReference type="GO" id="GO:0032259">
    <property type="term" value="P:methylation"/>
    <property type="evidence" value="ECO:0007669"/>
    <property type="project" value="UniProtKB-KW"/>
</dbReference>
<dbReference type="EC" id="2.1.1.-" evidence="9"/>
<dbReference type="InterPro" id="IPR014032">
    <property type="entry name" value="Peptidase_A24A_bac"/>
</dbReference>
<feature type="transmembrane region" description="Helical" evidence="10">
    <location>
        <begin position="108"/>
        <end position="125"/>
    </location>
</feature>
<dbReference type="Gene3D" id="1.20.120.1220">
    <property type="match status" value="1"/>
</dbReference>
<evidence type="ECO:0000256" key="5">
    <source>
        <dbReference type="ARBA" id="ARBA00022692"/>
    </source>
</evidence>
<feature type="transmembrane region" description="Helical" evidence="10">
    <location>
        <begin position="164"/>
        <end position="181"/>
    </location>
</feature>
<evidence type="ECO:0000256" key="2">
    <source>
        <dbReference type="ARBA" id="ARBA00005801"/>
    </source>
</evidence>
<keyword evidence="5 9" id="KW-0812">Transmembrane</keyword>
<evidence type="ECO:0000256" key="8">
    <source>
        <dbReference type="RuleBase" id="RU003793"/>
    </source>
</evidence>
<comment type="similarity">
    <text evidence="2 8">Belongs to the peptidase A24 family.</text>
</comment>
<dbReference type="EC" id="3.4.23.43" evidence="9"/>
<protein>
    <recommendedName>
        <fullName evidence="9">Prepilin leader peptidase/N-methyltransferase</fullName>
        <ecNumber evidence="9">2.1.1.-</ecNumber>
        <ecNumber evidence="9">3.4.23.43</ecNumber>
    </recommendedName>
</protein>
<keyword evidence="9" id="KW-0645">Protease</keyword>
<sequence>MQARGTSGTTHGMRFLLLALAPFIGSFLGVLIRRLPRGEPVGMDRSRCETCHQTLGPAELIPLLSYAVQRGRCRACGTRIDLFHPSIELAATAVAALALMLANPASPFIYGTVLLGWVLLALSWIDFETFLLPDALTLPLLLGGVVEGCVLADGPSLLSRVTGALAGWALLSAVSALYKAVRGRAGLGGGDAKLLAAGGAWVGLEALPSVLLGASVCGFILALILAARGRHLHARMMLPFGPCLAVSLWITRLMQHVWGWL</sequence>
<feature type="transmembrane region" description="Helical" evidence="10">
    <location>
        <begin position="12"/>
        <end position="32"/>
    </location>
</feature>
<evidence type="ECO:0000256" key="1">
    <source>
        <dbReference type="ARBA" id="ARBA00004429"/>
    </source>
</evidence>
<dbReference type="Proteomes" id="UP000189055">
    <property type="component" value="Chromosome"/>
</dbReference>
<reference evidence="13 14" key="1">
    <citation type="submission" date="2016-03" db="EMBL/GenBank/DDBJ databases">
        <title>Acetic acid bacteria sequencing.</title>
        <authorList>
            <person name="Brandt J."/>
            <person name="Jakob F."/>
            <person name="Vogel R.F."/>
        </authorList>
    </citation>
    <scope>NUCLEOTIDE SEQUENCE [LARGE SCALE GENOMIC DNA]</scope>
    <source>
        <strain evidence="13 14">TMW2.1084</strain>
    </source>
</reference>
<evidence type="ECO:0000256" key="9">
    <source>
        <dbReference type="RuleBase" id="RU003794"/>
    </source>
</evidence>
<feature type="transmembrane region" description="Helical" evidence="10">
    <location>
        <begin position="201"/>
        <end position="226"/>
    </location>
</feature>
<dbReference type="InterPro" id="IPR000045">
    <property type="entry name" value="Prepilin_IV_endopep_pep"/>
</dbReference>